<dbReference type="InterPro" id="IPR005900">
    <property type="entry name" value="6-phosphogluconolactonase_DevB"/>
</dbReference>
<dbReference type="GO" id="GO:0005975">
    <property type="term" value="P:carbohydrate metabolic process"/>
    <property type="evidence" value="ECO:0007669"/>
    <property type="project" value="UniProtKB-UniRule"/>
</dbReference>
<dbReference type="GO" id="GO:0006098">
    <property type="term" value="P:pentose-phosphate shunt"/>
    <property type="evidence" value="ECO:0007669"/>
    <property type="project" value="UniProtKB-UniPathway"/>
</dbReference>
<proteinExistence type="inferred from homology"/>
<comment type="pathway">
    <text evidence="3 7">Carbohydrate degradation; pentose phosphate pathway; D-ribulose 5-phosphate from D-glucose 6-phosphate (oxidative stage): step 2/3.</text>
</comment>
<gene>
    <name evidence="7" type="primary">pgl</name>
    <name evidence="9" type="ordered locus">CTN_1421</name>
</gene>
<organism evidence="9 10">
    <name type="scientific">Thermotoga neapolitana (strain ATCC 49049 / DSM 4359 / NBRC 107923 / NS-E)</name>
    <dbReference type="NCBI Taxonomy" id="309803"/>
    <lineage>
        <taxon>Bacteria</taxon>
        <taxon>Thermotogati</taxon>
        <taxon>Thermotogota</taxon>
        <taxon>Thermotogae</taxon>
        <taxon>Thermotogales</taxon>
        <taxon>Thermotogaceae</taxon>
        <taxon>Thermotoga</taxon>
    </lineage>
</organism>
<evidence type="ECO:0000313" key="10">
    <source>
        <dbReference type="Proteomes" id="UP000000445"/>
    </source>
</evidence>
<dbReference type="EMBL" id="CP000916">
    <property type="protein sequence ID" value="ACM23597.1"/>
    <property type="molecule type" value="Genomic_DNA"/>
</dbReference>
<dbReference type="HOGENOM" id="CLU_053947_2_0_0"/>
<evidence type="ECO:0000256" key="2">
    <source>
        <dbReference type="ARBA" id="ARBA00002681"/>
    </source>
</evidence>
<accession>B9K9G4</accession>
<dbReference type="RefSeq" id="WP_015919891.1">
    <property type="nucleotide sequence ID" value="NC_011978.1"/>
</dbReference>
<reference evidence="9 10" key="1">
    <citation type="journal article" date="2009" name="Biosci. Biotechnol. Biochem.">
        <title>WeGAS: a web-based microbial genome annotation system.</title>
        <authorList>
            <person name="Lee D."/>
            <person name="Seo H."/>
            <person name="Park C."/>
            <person name="Park K."/>
        </authorList>
    </citation>
    <scope>NUCLEOTIDE SEQUENCE [LARGE SCALE GENOMIC DNA]</scope>
    <source>
        <strain evidence="10">ATCC 49049 / DSM 4359 / NBRC 107923 / NS-E</strain>
    </source>
</reference>
<dbReference type="CDD" id="cd01400">
    <property type="entry name" value="6PGL"/>
    <property type="match status" value="1"/>
</dbReference>
<evidence type="ECO:0000256" key="7">
    <source>
        <dbReference type="RuleBase" id="RU365095"/>
    </source>
</evidence>
<dbReference type="KEGG" id="tna:CTN_1421"/>
<dbReference type="PANTHER" id="PTHR11054">
    <property type="entry name" value="6-PHOSPHOGLUCONOLACTONASE"/>
    <property type="match status" value="1"/>
</dbReference>
<keyword evidence="7" id="KW-0378">Hydrolase</keyword>
<dbReference type="eggNOG" id="COG0363">
    <property type="taxonomic scope" value="Bacteria"/>
</dbReference>
<dbReference type="NCBIfam" id="TIGR01198">
    <property type="entry name" value="pgl"/>
    <property type="match status" value="1"/>
</dbReference>
<protein>
    <recommendedName>
        <fullName evidence="6 7">6-phosphogluconolactonase</fullName>
        <shortName evidence="7">6PGL</shortName>
        <ecNumber evidence="5 7">3.1.1.31</ecNumber>
    </recommendedName>
</protein>
<dbReference type="SUPFAM" id="SSF100950">
    <property type="entry name" value="NagB/RpiA/CoA transferase-like"/>
    <property type="match status" value="1"/>
</dbReference>
<dbReference type="InterPro" id="IPR039104">
    <property type="entry name" value="6PGL"/>
</dbReference>
<dbReference type="PANTHER" id="PTHR11054:SF0">
    <property type="entry name" value="6-PHOSPHOGLUCONOLACTONASE"/>
    <property type="match status" value="1"/>
</dbReference>
<dbReference type="InterPro" id="IPR037171">
    <property type="entry name" value="NagB/RpiA_transferase-like"/>
</dbReference>
<comment type="similarity">
    <text evidence="4 7">Belongs to the glucosamine/galactosamine-6-phosphate isomerase family. 6-phosphogluconolactonase subfamily.</text>
</comment>
<feature type="domain" description="Glucosamine/galactosamine-6-phosphate isomerase" evidence="8">
    <location>
        <begin position="14"/>
        <end position="215"/>
    </location>
</feature>
<dbReference type="Proteomes" id="UP000000445">
    <property type="component" value="Chromosome"/>
</dbReference>
<dbReference type="Gene3D" id="3.40.50.1360">
    <property type="match status" value="1"/>
</dbReference>
<dbReference type="Pfam" id="PF01182">
    <property type="entry name" value="Glucosamine_iso"/>
    <property type="match status" value="1"/>
</dbReference>
<dbReference type="InterPro" id="IPR006148">
    <property type="entry name" value="Glc/Gal-6P_isomerase"/>
</dbReference>
<comment type="function">
    <text evidence="2 7">Hydrolysis of 6-phosphogluconolactone to 6-phosphogluconate.</text>
</comment>
<evidence type="ECO:0000259" key="8">
    <source>
        <dbReference type="Pfam" id="PF01182"/>
    </source>
</evidence>
<dbReference type="AlphaFoldDB" id="B9K9G4"/>
<evidence type="ECO:0000256" key="3">
    <source>
        <dbReference type="ARBA" id="ARBA00004961"/>
    </source>
</evidence>
<keyword evidence="10" id="KW-1185">Reference proteome</keyword>
<name>B9K9G4_THENN</name>
<sequence length="219" mass="24951">MAKTVIYVLDEGYIEFAVEKIHGKLKKLLEEKERIYVVLAGGKTPLPVYERLADLNLPWNRIHFFLSDERYVPLDSDQSNFKNINGVLFSRIEVPSENIHFVDTSLPVEKACERYEMEIRTAGQFDLSILGMGPDGHVASIFDPKTGKIERAVTFTPPSGDPMVPRITMTFRALNSSRYVLFLIRGKEKKNRLADILKGVPLSASFVKGREKTVWFVEE</sequence>
<dbReference type="UniPathway" id="UPA00115">
    <property type="reaction ID" value="UER00409"/>
</dbReference>
<evidence type="ECO:0000256" key="5">
    <source>
        <dbReference type="ARBA" id="ARBA00013198"/>
    </source>
</evidence>
<dbReference type="EC" id="3.1.1.31" evidence="5 7"/>
<dbReference type="GO" id="GO:0017057">
    <property type="term" value="F:6-phosphogluconolactonase activity"/>
    <property type="evidence" value="ECO:0007669"/>
    <property type="project" value="UniProtKB-UniRule"/>
</dbReference>
<evidence type="ECO:0000256" key="1">
    <source>
        <dbReference type="ARBA" id="ARBA00000832"/>
    </source>
</evidence>
<evidence type="ECO:0000256" key="4">
    <source>
        <dbReference type="ARBA" id="ARBA00010662"/>
    </source>
</evidence>
<evidence type="ECO:0000256" key="6">
    <source>
        <dbReference type="ARBA" id="ARBA00020337"/>
    </source>
</evidence>
<dbReference type="STRING" id="309803.CTN_1421"/>
<comment type="catalytic activity">
    <reaction evidence="1 7">
        <text>6-phospho-D-glucono-1,5-lactone + H2O = 6-phospho-D-gluconate + H(+)</text>
        <dbReference type="Rhea" id="RHEA:12556"/>
        <dbReference type="ChEBI" id="CHEBI:15377"/>
        <dbReference type="ChEBI" id="CHEBI:15378"/>
        <dbReference type="ChEBI" id="CHEBI:57955"/>
        <dbReference type="ChEBI" id="CHEBI:58759"/>
        <dbReference type="EC" id="3.1.1.31"/>
    </reaction>
</comment>
<evidence type="ECO:0000313" key="9">
    <source>
        <dbReference type="EMBL" id="ACM23597.1"/>
    </source>
</evidence>